<dbReference type="PANTHER" id="PTHR31014:SF0">
    <property type="entry name" value="MITOCHONDRIAL TRANSLATION SYSTEM COMPONENT PET127-RELATED"/>
    <property type="match status" value="1"/>
</dbReference>
<dbReference type="Proteomes" id="UP001178507">
    <property type="component" value="Unassembled WGS sequence"/>
</dbReference>
<gene>
    <name evidence="2" type="ORF">EVOR1521_LOCUS23644</name>
</gene>
<feature type="compositionally biased region" description="Acidic residues" evidence="1">
    <location>
        <begin position="106"/>
        <end position="133"/>
    </location>
</feature>
<dbReference type="PANTHER" id="PTHR31014">
    <property type="entry name" value="MITOCHONDRIAL TRANSLATION SYSTEM COMPONENT PET127-RELATED"/>
    <property type="match status" value="1"/>
</dbReference>
<name>A0AA36NEE0_9DINO</name>
<keyword evidence="3" id="KW-1185">Reference proteome</keyword>
<comment type="caution">
    <text evidence="2">The sequence shown here is derived from an EMBL/GenBank/DDBJ whole genome shotgun (WGS) entry which is preliminary data.</text>
</comment>
<feature type="compositionally biased region" description="Basic and acidic residues" evidence="1">
    <location>
        <begin position="81"/>
        <end position="100"/>
    </location>
</feature>
<feature type="region of interest" description="Disordered" evidence="1">
    <location>
        <begin position="81"/>
        <end position="133"/>
    </location>
</feature>
<sequence length="713" mass="79843">MALSMLQHAAGRRSVVSRPQWTRACLASPLCKAPVRLTAPTARRATREADVQSMDTPASFPLWPVATRLFAMRKAVRSQKEAKARMERNLAKARKVKEAEASEANAGDEDDMEDEETEPELDKLEEELDEEDVDEDLEEAEMKAAVAAGSVEGRGFLWETDLDKALRDAATAMPEATVGLKDSGKWLDRNGVLETVLQRQPGRSWQWKVGPEPLAMEDCPNPDGSFVATLAHGLESVVELRGRVVPLASLPKKQRRDLRIIAQPEEVDWSALPPFVPAFQDQRLQELARREGCKFFSSTSSLTGILSRCYFTISQHRGFDLDGLSTIFKDRPPTFSPSTRWATVSYVRRNNAGDAWSLTNASDDDSDANVLMELGKTMEYQLTSPKEEFDARFLKSDTSSSSSPASPGDLHKEDLAYRFLRVGDIMMRSQLDAVHRGEIFDVKTRAVFDVRHDVMNYEDKRKYRITHMLGRGKSFELEIYEMMRNAFMKYSFQARIGRMDGVIVAYHNTVEIFGFQYIPLADMERCIYGGTEAASVAFDLCVQMLQKILQFLTEDSELAATGNIKLRVLSDQEANRCQGNTLDIAAAAVLEEAKEGEEGEEGEEAESEKLGQVRHFRISSETFHGDGSLRERSEALRAGDYVHFTVNEIMVTDFCEQQGVAAEAGPAEKAEKEVGASSSAKTPWQQLQDFLGGVFSWGERIRIWHAPHGYETP</sequence>
<dbReference type="EMBL" id="CAUJNA010003366">
    <property type="protein sequence ID" value="CAJ1400266.1"/>
    <property type="molecule type" value="Genomic_DNA"/>
</dbReference>
<evidence type="ECO:0000256" key="1">
    <source>
        <dbReference type="SAM" id="MobiDB-lite"/>
    </source>
</evidence>
<proteinExistence type="predicted"/>
<evidence type="ECO:0000313" key="3">
    <source>
        <dbReference type="Proteomes" id="UP001178507"/>
    </source>
</evidence>
<dbReference type="Pfam" id="PF08634">
    <property type="entry name" value="Pet127"/>
    <property type="match status" value="1"/>
</dbReference>
<protein>
    <submittedName>
        <fullName evidence="2">Uncharacterized protein</fullName>
    </submittedName>
</protein>
<dbReference type="AlphaFoldDB" id="A0AA36NEE0"/>
<evidence type="ECO:0000313" key="2">
    <source>
        <dbReference type="EMBL" id="CAJ1400266.1"/>
    </source>
</evidence>
<dbReference type="GO" id="GO:0005740">
    <property type="term" value="C:mitochondrial envelope"/>
    <property type="evidence" value="ECO:0007669"/>
    <property type="project" value="TreeGrafter"/>
</dbReference>
<reference evidence="2" key="1">
    <citation type="submission" date="2023-08" db="EMBL/GenBank/DDBJ databases">
        <authorList>
            <person name="Chen Y."/>
            <person name="Shah S."/>
            <person name="Dougan E. K."/>
            <person name="Thang M."/>
            <person name="Chan C."/>
        </authorList>
    </citation>
    <scope>NUCLEOTIDE SEQUENCE</scope>
</reference>
<dbReference type="InterPro" id="IPR013943">
    <property type="entry name" value="Pet127"/>
</dbReference>
<accession>A0AA36NEE0</accession>
<dbReference type="GO" id="GO:0000964">
    <property type="term" value="P:mitochondrial RNA 5'-end processing"/>
    <property type="evidence" value="ECO:0007669"/>
    <property type="project" value="TreeGrafter"/>
</dbReference>
<organism evidence="2 3">
    <name type="scientific">Effrenium voratum</name>
    <dbReference type="NCBI Taxonomy" id="2562239"/>
    <lineage>
        <taxon>Eukaryota</taxon>
        <taxon>Sar</taxon>
        <taxon>Alveolata</taxon>
        <taxon>Dinophyceae</taxon>
        <taxon>Suessiales</taxon>
        <taxon>Symbiodiniaceae</taxon>
        <taxon>Effrenium</taxon>
    </lineage>
</organism>